<evidence type="ECO:0000313" key="2">
    <source>
        <dbReference type="EMBL" id="QPZ37431.1"/>
    </source>
</evidence>
<keyword evidence="1" id="KW-0472">Membrane</keyword>
<feature type="transmembrane region" description="Helical" evidence="1">
    <location>
        <begin position="100"/>
        <end position="123"/>
    </location>
</feature>
<evidence type="ECO:0000256" key="1">
    <source>
        <dbReference type="SAM" id="Phobius"/>
    </source>
</evidence>
<sequence>MADALSRSRPNAEILAAVLTVSGVVHAAKPQVFDPVVPRTLPGSARFWTRASGYAEWVIAALLASRRTQSIGGLVAATFFVAVFPANVRTLRVVRKRGPVAVAIAVLRLPLQIPLVLMGLSAARADGDRP</sequence>
<protein>
    <recommendedName>
        <fullName evidence="4">DoxX family protein</fullName>
    </recommendedName>
</protein>
<evidence type="ECO:0008006" key="4">
    <source>
        <dbReference type="Google" id="ProtNLM"/>
    </source>
</evidence>
<keyword evidence="1" id="KW-1133">Transmembrane helix</keyword>
<feature type="transmembrane region" description="Helical" evidence="1">
    <location>
        <begin position="71"/>
        <end position="88"/>
    </location>
</feature>
<organism evidence="2 3">
    <name type="scientific">Paramicrobacterium chengjingii</name>
    <dbReference type="NCBI Taxonomy" id="2769067"/>
    <lineage>
        <taxon>Bacteria</taxon>
        <taxon>Bacillati</taxon>
        <taxon>Actinomycetota</taxon>
        <taxon>Actinomycetes</taxon>
        <taxon>Micrococcales</taxon>
        <taxon>Microbacteriaceae</taxon>
        <taxon>Paramicrobacterium</taxon>
    </lineage>
</organism>
<dbReference type="PANTHER" id="PTHR36974:SF1">
    <property type="entry name" value="DOXX FAMILY MEMBRANE PROTEIN"/>
    <property type="match status" value="1"/>
</dbReference>
<reference evidence="2 3" key="1">
    <citation type="submission" date="2020-12" db="EMBL/GenBank/DDBJ databases">
        <title>Microbacterium sp. HY060.</title>
        <authorList>
            <person name="Zhou J."/>
        </authorList>
    </citation>
    <scope>NUCLEOTIDE SEQUENCE [LARGE SCALE GENOMIC DNA]</scope>
    <source>
        <strain evidence="2 3">HY60</strain>
    </source>
</reference>
<keyword evidence="3" id="KW-1185">Reference proteome</keyword>
<dbReference type="RefSeq" id="WP_166991919.1">
    <property type="nucleotide sequence ID" value="NZ_CP061169.1"/>
</dbReference>
<dbReference type="PANTHER" id="PTHR36974">
    <property type="entry name" value="MEMBRANE PROTEIN-RELATED"/>
    <property type="match status" value="1"/>
</dbReference>
<dbReference type="Proteomes" id="UP000662814">
    <property type="component" value="Chromosome"/>
</dbReference>
<evidence type="ECO:0000313" key="3">
    <source>
        <dbReference type="Proteomes" id="UP000662814"/>
    </source>
</evidence>
<accession>A0ABX6YF62</accession>
<name>A0ABX6YF62_9MICO</name>
<keyword evidence="1" id="KW-0812">Transmembrane</keyword>
<dbReference type="EMBL" id="CP061169">
    <property type="protein sequence ID" value="QPZ37431.1"/>
    <property type="molecule type" value="Genomic_DNA"/>
</dbReference>
<proteinExistence type="predicted"/>
<gene>
    <name evidence="2" type="ORF">HCR76_11355</name>
</gene>